<organism evidence="2 3">
    <name type="scientific">Ovis ammon polii</name>
    <dbReference type="NCBI Taxonomy" id="230172"/>
    <lineage>
        <taxon>Eukaryota</taxon>
        <taxon>Metazoa</taxon>
        <taxon>Chordata</taxon>
        <taxon>Craniata</taxon>
        <taxon>Vertebrata</taxon>
        <taxon>Euteleostomi</taxon>
        <taxon>Mammalia</taxon>
        <taxon>Eutheria</taxon>
        <taxon>Laurasiatheria</taxon>
        <taxon>Artiodactyla</taxon>
        <taxon>Ruminantia</taxon>
        <taxon>Pecora</taxon>
        <taxon>Bovidae</taxon>
        <taxon>Caprinae</taxon>
        <taxon>Ovis</taxon>
    </lineage>
</organism>
<feature type="region of interest" description="Disordered" evidence="1">
    <location>
        <begin position="156"/>
        <end position="196"/>
    </location>
</feature>
<feature type="compositionally biased region" description="Polar residues" evidence="1">
    <location>
        <begin position="159"/>
        <end position="168"/>
    </location>
</feature>
<evidence type="ECO:0000313" key="2">
    <source>
        <dbReference type="EMBL" id="KAI4539114.1"/>
    </source>
</evidence>
<evidence type="ECO:0000313" key="3">
    <source>
        <dbReference type="Proteomes" id="UP001214576"/>
    </source>
</evidence>
<feature type="compositionally biased region" description="Basic and acidic residues" evidence="1">
    <location>
        <begin position="176"/>
        <end position="190"/>
    </location>
</feature>
<name>A0AAD4U6Y6_OVIAM</name>
<protein>
    <submittedName>
        <fullName evidence="2">Uncharacterized protein</fullName>
    </submittedName>
</protein>
<feature type="compositionally biased region" description="Polar residues" evidence="1">
    <location>
        <begin position="18"/>
        <end position="32"/>
    </location>
</feature>
<gene>
    <name evidence="2" type="ORF">MG293_010506</name>
</gene>
<dbReference type="AlphaFoldDB" id="A0AAD4U6Y6"/>
<dbReference type="EMBL" id="JAKZEL010000011">
    <property type="protein sequence ID" value="KAI4539114.1"/>
    <property type="molecule type" value="Genomic_DNA"/>
</dbReference>
<comment type="caution">
    <text evidence="2">The sequence shown here is derived from an EMBL/GenBank/DDBJ whole genome shotgun (WGS) entry which is preliminary data.</text>
</comment>
<keyword evidence="3" id="KW-1185">Reference proteome</keyword>
<feature type="region of interest" description="Disordered" evidence="1">
    <location>
        <begin position="1"/>
        <end position="39"/>
    </location>
</feature>
<accession>A0AAD4U6Y6</accession>
<sequence>MFRIKPAEMEEWEGPGQNGWSNKTATRDSNVSMAKRTGKVETAENRRVFLNITEQQIDPTKLQTLCKQSWLGSDISDPTLAAKVYFRRAQLRLRSPDRREGHAHRRGFQEFEAKPGEKVAFRSVLKRGTGRPSCHLKLGEKMRAGDASRAHCQVLPQGDNRNSLTSIHRTWPPGETRAERVEPKKPECGHVRNAGK</sequence>
<reference evidence="2" key="1">
    <citation type="submission" date="2022-03" db="EMBL/GenBank/DDBJ databases">
        <title>Genomic analyses of argali, domestic sheep and their hybrids provide insights into chromosomal evolution, heterosis and genetic basis of agronomic traits.</title>
        <authorList>
            <person name="Li M."/>
        </authorList>
    </citation>
    <scope>NUCLEOTIDE SEQUENCE</scope>
    <source>
        <strain evidence="2">CAU-MHL-2022a</strain>
        <tissue evidence="2">Skin</tissue>
    </source>
</reference>
<proteinExistence type="predicted"/>
<evidence type="ECO:0000256" key="1">
    <source>
        <dbReference type="SAM" id="MobiDB-lite"/>
    </source>
</evidence>
<dbReference type="Proteomes" id="UP001214576">
    <property type="component" value="Unassembled WGS sequence"/>
</dbReference>